<dbReference type="Gene3D" id="3.30.70.100">
    <property type="match status" value="1"/>
</dbReference>
<accession>A0A5B8UVU3</accession>
<name>A0A5B8UVU3_9SPHI</name>
<gene>
    <name evidence="1" type="ORF">FRZ54_11835</name>
</gene>
<organism evidence="1 2">
    <name type="scientific">Mucilaginibacter ginsenosidivorans</name>
    <dbReference type="NCBI Taxonomy" id="398053"/>
    <lineage>
        <taxon>Bacteria</taxon>
        <taxon>Pseudomonadati</taxon>
        <taxon>Bacteroidota</taxon>
        <taxon>Sphingobacteriia</taxon>
        <taxon>Sphingobacteriales</taxon>
        <taxon>Sphingobacteriaceae</taxon>
        <taxon>Mucilaginibacter</taxon>
    </lineage>
</organism>
<keyword evidence="2" id="KW-1185">Reference proteome</keyword>
<reference evidence="1 2" key="1">
    <citation type="journal article" date="2017" name="Curr. Microbiol.">
        <title>Mucilaginibacter ginsenosidivorans sp. nov., Isolated from Soil of Ginseng Field.</title>
        <authorList>
            <person name="Kim M.M."/>
            <person name="Siddiqi M.Z."/>
            <person name="Im W.T."/>
        </authorList>
    </citation>
    <scope>NUCLEOTIDE SEQUENCE [LARGE SCALE GENOMIC DNA]</scope>
    <source>
        <strain evidence="1 2">Gsoil 3017</strain>
    </source>
</reference>
<dbReference type="InterPro" id="IPR011008">
    <property type="entry name" value="Dimeric_a/b-barrel"/>
</dbReference>
<dbReference type="OrthoDB" id="9804891at2"/>
<protein>
    <submittedName>
        <fullName evidence="1">Antibiotic biosynthesis monooxygenase</fullName>
    </submittedName>
</protein>
<keyword evidence="1" id="KW-0503">Monooxygenase</keyword>
<dbReference type="EMBL" id="CP042436">
    <property type="protein sequence ID" value="QEC63240.1"/>
    <property type="molecule type" value="Genomic_DNA"/>
</dbReference>
<proteinExistence type="predicted"/>
<evidence type="ECO:0000313" key="2">
    <source>
        <dbReference type="Proteomes" id="UP000321479"/>
    </source>
</evidence>
<dbReference type="GO" id="GO:0004497">
    <property type="term" value="F:monooxygenase activity"/>
    <property type="evidence" value="ECO:0007669"/>
    <property type="project" value="UniProtKB-KW"/>
</dbReference>
<dbReference type="SUPFAM" id="SSF54909">
    <property type="entry name" value="Dimeric alpha+beta barrel"/>
    <property type="match status" value="1"/>
</dbReference>
<dbReference type="KEGG" id="mgin:FRZ54_11835"/>
<dbReference type="RefSeq" id="WP_147031816.1">
    <property type="nucleotide sequence ID" value="NZ_CP042436.1"/>
</dbReference>
<dbReference type="AlphaFoldDB" id="A0A5B8UVU3"/>
<sequence length="97" mass="10402">MIQVALLARLEAKPGMEQEVADFLKSALPLAQSETGTVTWYAWQTGKSTFGIFDTFEAEEGREAHLSGPIAAALMANADRLLASPPVIEKLTVLAAK</sequence>
<evidence type="ECO:0000313" key="1">
    <source>
        <dbReference type="EMBL" id="QEC63240.1"/>
    </source>
</evidence>
<keyword evidence="1" id="KW-0560">Oxidoreductase</keyword>
<dbReference type="Proteomes" id="UP000321479">
    <property type="component" value="Chromosome"/>
</dbReference>